<dbReference type="Gene3D" id="3.40.50.720">
    <property type="entry name" value="NAD(P)-binding Rossmann-like Domain"/>
    <property type="match status" value="2"/>
</dbReference>
<evidence type="ECO:0000313" key="3">
    <source>
        <dbReference type="EMBL" id="PGH14605.1"/>
    </source>
</evidence>
<protein>
    <recommendedName>
        <fullName evidence="5">3-oxoacyl-[acyl-carrier-protein] reductase</fullName>
    </recommendedName>
</protein>
<dbReference type="OrthoDB" id="1933717at2759"/>
<dbReference type="GO" id="GO:0016491">
    <property type="term" value="F:oxidoreductase activity"/>
    <property type="evidence" value="ECO:0007669"/>
    <property type="project" value="UniProtKB-KW"/>
</dbReference>
<evidence type="ECO:0000256" key="1">
    <source>
        <dbReference type="ARBA" id="ARBA00006484"/>
    </source>
</evidence>
<sequence length="262" mass="28027">MTTGENKLKGGVAVVTGAGAGIGSGLARRAAELGMTVIVTDVSSQSAEKVCQEIIEAGGKAEAMTIDVSISSNLDELAEAVYITSTATSVSSSTTQESRRWDSSGKSRLHAGKHHLISICMESFTACVRSCLACSHQEKSAGLRIYPRSGPLFLEMQLKKAPIHVSSVIPGMLKTSIFDASAGKDEPESAAQYRTTMREMMKEHGMDLDAGCRLIMEQIAAGNFWVSTQPQMASEALRSQMKFMEGQRDPEIGEAARYILGV</sequence>
<dbReference type="Pfam" id="PF00106">
    <property type="entry name" value="adh_short"/>
    <property type="match status" value="1"/>
</dbReference>
<dbReference type="InterPro" id="IPR002347">
    <property type="entry name" value="SDR_fam"/>
</dbReference>
<evidence type="ECO:0008006" key="5">
    <source>
        <dbReference type="Google" id="ProtNLM"/>
    </source>
</evidence>
<gene>
    <name evidence="3" type="ORF">AJ79_02940</name>
</gene>
<dbReference type="SUPFAM" id="SSF51735">
    <property type="entry name" value="NAD(P)-binding Rossmann-fold domains"/>
    <property type="match status" value="1"/>
</dbReference>
<keyword evidence="2" id="KW-0560">Oxidoreductase</keyword>
<reference evidence="3 4" key="1">
    <citation type="submission" date="2017-10" db="EMBL/GenBank/DDBJ databases">
        <title>Comparative genomics in systemic dimorphic fungi from Ajellomycetaceae.</title>
        <authorList>
            <person name="Munoz J.F."/>
            <person name="Mcewen J.G."/>
            <person name="Clay O.K."/>
            <person name="Cuomo C.A."/>
        </authorList>
    </citation>
    <scope>NUCLEOTIDE SEQUENCE [LARGE SCALE GENOMIC DNA]</scope>
    <source>
        <strain evidence="3 4">UAMH5409</strain>
    </source>
</reference>
<comment type="similarity">
    <text evidence="1">Belongs to the short-chain dehydrogenases/reductases (SDR) family.</text>
</comment>
<accession>A0A2B7Y081</accession>
<comment type="caution">
    <text evidence="3">The sequence shown here is derived from an EMBL/GenBank/DDBJ whole genome shotgun (WGS) entry which is preliminary data.</text>
</comment>
<dbReference type="EMBL" id="PDNB01000033">
    <property type="protein sequence ID" value="PGH14605.1"/>
    <property type="molecule type" value="Genomic_DNA"/>
</dbReference>
<evidence type="ECO:0000256" key="2">
    <source>
        <dbReference type="ARBA" id="ARBA00023002"/>
    </source>
</evidence>
<dbReference type="AlphaFoldDB" id="A0A2B7Y081"/>
<evidence type="ECO:0000313" key="4">
    <source>
        <dbReference type="Proteomes" id="UP000223968"/>
    </source>
</evidence>
<keyword evidence="4" id="KW-1185">Reference proteome</keyword>
<name>A0A2B7Y081_9EURO</name>
<dbReference type="STRING" id="1447875.A0A2B7Y081"/>
<dbReference type="PANTHER" id="PTHR43669:SF14">
    <property type="entry name" value="OXIDOREDUCTASE"/>
    <property type="match status" value="1"/>
</dbReference>
<dbReference type="PANTHER" id="PTHR43669">
    <property type="entry name" value="5-KETO-D-GLUCONATE 5-REDUCTASE"/>
    <property type="match status" value="1"/>
</dbReference>
<dbReference type="InterPro" id="IPR036291">
    <property type="entry name" value="NAD(P)-bd_dom_sf"/>
</dbReference>
<dbReference type="PRINTS" id="PR00081">
    <property type="entry name" value="GDHRDH"/>
</dbReference>
<dbReference type="Proteomes" id="UP000223968">
    <property type="component" value="Unassembled WGS sequence"/>
</dbReference>
<proteinExistence type="inferred from homology"/>
<organism evidence="3 4">
    <name type="scientific">Helicocarpus griseus UAMH5409</name>
    <dbReference type="NCBI Taxonomy" id="1447875"/>
    <lineage>
        <taxon>Eukaryota</taxon>
        <taxon>Fungi</taxon>
        <taxon>Dikarya</taxon>
        <taxon>Ascomycota</taxon>
        <taxon>Pezizomycotina</taxon>
        <taxon>Eurotiomycetes</taxon>
        <taxon>Eurotiomycetidae</taxon>
        <taxon>Onygenales</taxon>
        <taxon>Ajellomycetaceae</taxon>
        <taxon>Helicocarpus</taxon>
    </lineage>
</organism>